<dbReference type="AlphaFoldDB" id="A0AAD7T5W5"/>
<reference evidence="2" key="1">
    <citation type="journal article" date="2023" name="Science">
        <title>Genome structures resolve the early diversification of teleost fishes.</title>
        <authorList>
            <person name="Parey E."/>
            <person name="Louis A."/>
            <person name="Montfort J."/>
            <person name="Bouchez O."/>
            <person name="Roques C."/>
            <person name="Iampietro C."/>
            <person name="Lluch J."/>
            <person name="Castinel A."/>
            <person name="Donnadieu C."/>
            <person name="Desvignes T."/>
            <person name="Floi Bucao C."/>
            <person name="Jouanno E."/>
            <person name="Wen M."/>
            <person name="Mejri S."/>
            <person name="Dirks R."/>
            <person name="Jansen H."/>
            <person name="Henkel C."/>
            <person name="Chen W.J."/>
            <person name="Zahm M."/>
            <person name="Cabau C."/>
            <person name="Klopp C."/>
            <person name="Thompson A.W."/>
            <person name="Robinson-Rechavi M."/>
            <person name="Braasch I."/>
            <person name="Lecointre G."/>
            <person name="Bobe J."/>
            <person name="Postlethwait J.H."/>
            <person name="Berthelot C."/>
            <person name="Roest Crollius H."/>
            <person name="Guiguen Y."/>
        </authorList>
    </citation>
    <scope>NUCLEOTIDE SEQUENCE</scope>
    <source>
        <strain evidence="2">NC1722</strain>
    </source>
</reference>
<protein>
    <submittedName>
        <fullName evidence="2">Uncharacterized protein</fullName>
    </submittedName>
</protein>
<evidence type="ECO:0000313" key="2">
    <source>
        <dbReference type="EMBL" id="KAJ8414910.1"/>
    </source>
</evidence>
<gene>
    <name evidence="2" type="ORF">AAFF_G00024330</name>
</gene>
<dbReference type="EMBL" id="JAINUG010000011">
    <property type="protein sequence ID" value="KAJ8414910.1"/>
    <property type="molecule type" value="Genomic_DNA"/>
</dbReference>
<name>A0AAD7T5W5_9TELE</name>
<accession>A0AAD7T5W5</accession>
<sequence>MCYQPPGGDGRLAWFGHPVQLASRLSYISASQAYSSQRREALTAGDSSPEGLWSPRLPPEIPSPSRSPHRVSALIRNGRLHGQSTVPRTRQTSLGRVTTVISKDSRKHQRVAPTAHFSTVMMRAYTMSQLFSIRLCAAPFEDAFPPAYHLEQAQDSCSSH</sequence>
<keyword evidence="3" id="KW-1185">Reference proteome</keyword>
<dbReference type="Proteomes" id="UP001221898">
    <property type="component" value="Unassembled WGS sequence"/>
</dbReference>
<feature type="region of interest" description="Disordered" evidence="1">
    <location>
        <begin position="39"/>
        <end position="70"/>
    </location>
</feature>
<comment type="caution">
    <text evidence="2">The sequence shown here is derived from an EMBL/GenBank/DDBJ whole genome shotgun (WGS) entry which is preliminary data.</text>
</comment>
<organism evidence="2 3">
    <name type="scientific">Aldrovandia affinis</name>
    <dbReference type="NCBI Taxonomy" id="143900"/>
    <lineage>
        <taxon>Eukaryota</taxon>
        <taxon>Metazoa</taxon>
        <taxon>Chordata</taxon>
        <taxon>Craniata</taxon>
        <taxon>Vertebrata</taxon>
        <taxon>Euteleostomi</taxon>
        <taxon>Actinopterygii</taxon>
        <taxon>Neopterygii</taxon>
        <taxon>Teleostei</taxon>
        <taxon>Notacanthiformes</taxon>
        <taxon>Halosauridae</taxon>
        <taxon>Aldrovandia</taxon>
    </lineage>
</organism>
<evidence type="ECO:0000256" key="1">
    <source>
        <dbReference type="SAM" id="MobiDB-lite"/>
    </source>
</evidence>
<evidence type="ECO:0000313" key="3">
    <source>
        <dbReference type="Proteomes" id="UP001221898"/>
    </source>
</evidence>
<proteinExistence type="predicted"/>